<feature type="region of interest" description="Disordered" evidence="3">
    <location>
        <begin position="77"/>
        <end position="96"/>
    </location>
</feature>
<organism evidence="6 7">
    <name type="scientific">Paracidovorax anthurii</name>
    <dbReference type="NCBI Taxonomy" id="78229"/>
    <lineage>
        <taxon>Bacteria</taxon>
        <taxon>Pseudomonadati</taxon>
        <taxon>Pseudomonadota</taxon>
        <taxon>Betaproteobacteria</taxon>
        <taxon>Burkholderiales</taxon>
        <taxon>Comamonadaceae</taxon>
        <taxon>Paracidovorax</taxon>
    </lineage>
</organism>
<dbReference type="PRINTS" id="PR00050">
    <property type="entry name" value="COLDSHOCK"/>
</dbReference>
<keyword evidence="4" id="KW-1133">Transmembrane helix</keyword>
<dbReference type="InterPro" id="IPR008613">
    <property type="entry name" value="Excalibur_Ca-bd_domain"/>
</dbReference>
<protein>
    <submittedName>
        <fullName evidence="6">Putative cold-shock DNA-binding protein</fullName>
    </submittedName>
</protein>
<name>A0A328ZJV3_9BURK</name>
<gene>
    <name evidence="6" type="ORF">AX018_1002142</name>
</gene>
<evidence type="ECO:0000259" key="5">
    <source>
        <dbReference type="PROSITE" id="PS51857"/>
    </source>
</evidence>
<evidence type="ECO:0000256" key="4">
    <source>
        <dbReference type="SAM" id="Phobius"/>
    </source>
</evidence>
<keyword evidence="4" id="KW-0812">Transmembrane</keyword>
<sequence>MGMRFGGRLKQWNAERGFGFIVADDGGAELFVHISAFRRRDRIPTPGEVLTFEVEPAKDGRKRAVRVLCQGESLGASSRRPMAGAHGLHAGHSARHAPREGRGFASALLALCVVGAVGWLSYTLYMGRAVRHGASLPAPETAIRAHQESVPPGFRCDGRTMCSQMTSCQEAKLFLQNCPGTRMDGNGDGVPCEQQWCNGSR</sequence>
<feature type="transmembrane region" description="Helical" evidence="4">
    <location>
        <begin position="104"/>
        <end position="125"/>
    </location>
</feature>
<comment type="caution">
    <text evidence="6">The sequence shown here is derived from an EMBL/GenBank/DDBJ whole genome shotgun (WGS) entry which is preliminary data.</text>
</comment>
<dbReference type="CDD" id="cd04458">
    <property type="entry name" value="CSP_CDS"/>
    <property type="match status" value="1"/>
</dbReference>
<comment type="subcellular location">
    <subcellularLocation>
        <location evidence="2">Cytoplasm</location>
    </subcellularLocation>
</comment>
<evidence type="ECO:0000313" key="6">
    <source>
        <dbReference type="EMBL" id="RAR86181.1"/>
    </source>
</evidence>
<proteinExistence type="predicted"/>
<dbReference type="Pfam" id="PF05901">
    <property type="entry name" value="Excalibur"/>
    <property type="match status" value="1"/>
</dbReference>
<dbReference type="Gene3D" id="2.40.50.140">
    <property type="entry name" value="Nucleic acid-binding proteins"/>
    <property type="match status" value="1"/>
</dbReference>
<dbReference type="SUPFAM" id="SSF50249">
    <property type="entry name" value="Nucleic acid-binding proteins"/>
    <property type="match status" value="1"/>
</dbReference>
<dbReference type="SMART" id="SM00357">
    <property type="entry name" value="CSP"/>
    <property type="match status" value="1"/>
</dbReference>
<dbReference type="GO" id="GO:0043488">
    <property type="term" value="P:regulation of mRNA stability"/>
    <property type="evidence" value="ECO:0007669"/>
    <property type="project" value="TreeGrafter"/>
</dbReference>
<feature type="domain" description="CSD" evidence="5">
    <location>
        <begin position="4"/>
        <end position="69"/>
    </location>
</feature>
<reference evidence="6 7" key="1">
    <citation type="submission" date="2018-06" db="EMBL/GenBank/DDBJ databases">
        <title>Genomic Encyclopedia of Archaeal and Bacterial Type Strains, Phase II (KMG-II): from individual species to whole genera.</title>
        <authorList>
            <person name="Goeker M."/>
        </authorList>
    </citation>
    <scope>NUCLEOTIDE SEQUENCE [LARGE SCALE GENOMIC DNA]</scope>
    <source>
        <strain evidence="6 7">CFPB 3232</strain>
    </source>
</reference>
<dbReference type="InterPro" id="IPR012340">
    <property type="entry name" value="NA-bd_OB-fold"/>
</dbReference>
<dbReference type="PROSITE" id="PS51857">
    <property type="entry name" value="CSD_2"/>
    <property type="match status" value="1"/>
</dbReference>
<dbReference type="PANTHER" id="PTHR12962">
    <property type="entry name" value="CALCIUM-REGULATED HEAT STABLE PROTEIN CRHSP-24-RELATED"/>
    <property type="match status" value="1"/>
</dbReference>
<keyword evidence="6" id="KW-0238">DNA-binding</keyword>
<dbReference type="RefSeq" id="WP_245951391.1">
    <property type="nucleotide sequence ID" value="NZ_CBCSGC010000109.1"/>
</dbReference>
<evidence type="ECO:0000256" key="1">
    <source>
        <dbReference type="ARBA" id="ARBA00022553"/>
    </source>
</evidence>
<keyword evidence="4" id="KW-0472">Membrane</keyword>
<dbReference type="AlphaFoldDB" id="A0A328ZJV3"/>
<evidence type="ECO:0000256" key="3">
    <source>
        <dbReference type="SAM" id="MobiDB-lite"/>
    </source>
</evidence>
<dbReference type="GO" id="GO:0003730">
    <property type="term" value="F:mRNA 3'-UTR binding"/>
    <property type="evidence" value="ECO:0007669"/>
    <property type="project" value="TreeGrafter"/>
</dbReference>
<dbReference type="InterPro" id="IPR011129">
    <property type="entry name" value="CSD"/>
</dbReference>
<dbReference type="Pfam" id="PF00313">
    <property type="entry name" value="CSD"/>
    <property type="match status" value="1"/>
</dbReference>
<dbReference type="GO" id="GO:0005829">
    <property type="term" value="C:cytosol"/>
    <property type="evidence" value="ECO:0007669"/>
    <property type="project" value="UniProtKB-ARBA"/>
</dbReference>
<dbReference type="EMBL" id="QLTA01000002">
    <property type="protein sequence ID" value="RAR86181.1"/>
    <property type="molecule type" value="Genomic_DNA"/>
</dbReference>
<dbReference type="Proteomes" id="UP000248856">
    <property type="component" value="Unassembled WGS sequence"/>
</dbReference>
<dbReference type="InterPro" id="IPR002059">
    <property type="entry name" value="CSP_DNA-bd"/>
</dbReference>
<keyword evidence="1" id="KW-0597">Phosphoprotein</keyword>
<dbReference type="InterPro" id="IPR019844">
    <property type="entry name" value="CSD_CS"/>
</dbReference>
<evidence type="ECO:0000256" key="2">
    <source>
        <dbReference type="RuleBase" id="RU000408"/>
    </source>
</evidence>
<accession>A0A328ZJV3</accession>
<dbReference type="PROSITE" id="PS00352">
    <property type="entry name" value="CSD_1"/>
    <property type="match status" value="1"/>
</dbReference>
<dbReference type="InterPro" id="IPR052069">
    <property type="entry name" value="Ca-reg_mRNA-binding_domain"/>
</dbReference>
<keyword evidence="7" id="KW-1185">Reference proteome</keyword>
<evidence type="ECO:0000313" key="7">
    <source>
        <dbReference type="Proteomes" id="UP000248856"/>
    </source>
</evidence>
<dbReference type="GO" id="GO:0003677">
    <property type="term" value="F:DNA binding"/>
    <property type="evidence" value="ECO:0007669"/>
    <property type="project" value="UniProtKB-KW"/>
</dbReference>
<dbReference type="PANTHER" id="PTHR12962:SF1">
    <property type="entry name" value="COLD SHOCK DOMAIN-CONTAINING PROTEIN CG9705"/>
    <property type="match status" value="1"/>
</dbReference>